<organism evidence="1 2">
    <name type="scientific">Flavobacterium ginsengiterrae</name>
    <dbReference type="NCBI Taxonomy" id="871695"/>
    <lineage>
        <taxon>Bacteria</taxon>
        <taxon>Pseudomonadati</taxon>
        <taxon>Bacteroidota</taxon>
        <taxon>Flavobacteriia</taxon>
        <taxon>Flavobacteriales</taxon>
        <taxon>Flavobacteriaceae</taxon>
        <taxon>Flavobacterium</taxon>
    </lineage>
</organism>
<dbReference type="Proteomes" id="UP001500748">
    <property type="component" value="Unassembled WGS sequence"/>
</dbReference>
<comment type="caution">
    <text evidence="1">The sequence shown here is derived from an EMBL/GenBank/DDBJ whole genome shotgun (WGS) entry which is preliminary data.</text>
</comment>
<dbReference type="EMBL" id="BAABDU010000011">
    <property type="protein sequence ID" value="GAA3784308.1"/>
    <property type="molecule type" value="Genomic_DNA"/>
</dbReference>
<reference evidence="2" key="1">
    <citation type="journal article" date="2019" name="Int. J. Syst. Evol. Microbiol.">
        <title>The Global Catalogue of Microorganisms (GCM) 10K type strain sequencing project: providing services to taxonomists for standard genome sequencing and annotation.</title>
        <authorList>
            <consortium name="The Broad Institute Genomics Platform"/>
            <consortium name="The Broad Institute Genome Sequencing Center for Infectious Disease"/>
            <person name="Wu L."/>
            <person name="Ma J."/>
        </authorList>
    </citation>
    <scope>NUCLEOTIDE SEQUENCE [LARGE SCALE GENOMIC DNA]</scope>
    <source>
        <strain evidence="2">JCM 17337</strain>
    </source>
</reference>
<gene>
    <name evidence="1" type="ORF">GCM10022423_46980</name>
</gene>
<keyword evidence="2" id="KW-1185">Reference proteome</keyword>
<evidence type="ECO:0000313" key="1">
    <source>
        <dbReference type="EMBL" id="GAA3784308.1"/>
    </source>
</evidence>
<proteinExistence type="predicted"/>
<protein>
    <submittedName>
        <fullName evidence="1">Uncharacterized protein</fullName>
    </submittedName>
</protein>
<evidence type="ECO:0000313" key="2">
    <source>
        <dbReference type="Proteomes" id="UP001500748"/>
    </source>
</evidence>
<name>A0ABP7H7J2_9FLAO</name>
<accession>A0ABP7H7J2</accession>
<sequence length="245" mass="29469">MINMKIIKKIQMIFLVLLIISCKSAKKSEEIRMSFQKYLESRNINIEKLDDSNYTDFYMDFLDFKTKSALSKNPFLKLNEVYMYEGPNVITFCIFSDESKVYLNRINKKSTEYIIKTDDENLKIKKQLKLDFLGNFDLQDNLIKVSRNERELSSKERDDCDVGYINGDSIHFIEKYRTKKFAYKKKWLAKTYKTDYVFYYQPNINITRFERTKDHNPYYLIEGAFKIELEPEKDRMTELLEKAKF</sequence>
<dbReference type="PROSITE" id="PS51257">
    <property type="entry name" value="PROKAR_LIPOPROTEIN"/>
    <property type="match status" value="1"/>
</dbReference>